<feature type="region of interest" description="Disordered" evidence="1">
    <location>
        <begin position="122"/>
        <end position="146"/>
    </location>
</feature>
<accession>A0A4Y2X1U0</accession>
<reference evidence="2 3" key="1">
    <citation type="journal article" date="2019" name="Sci. Rep.">
        <title>Orb-weaving spider Araneus ventricosus genome elucidates the spidroin gene catalogue.</title>
        <authorList>
            <person name="Kono N."/>
            <person name="Nakamura H."/>
            <person name="Ohtoshi R."/>
            <person name="Moran D.A.P."/>
            <person name="Shinohara A."/>
            <person name="Yoshida Y."/>
            <person name="Fujiwara M."/>
            <person name="Mori M."/>
            <person name="Tomita M."/>
            <person name="Arakawa K."/>
        </authorList>
    </citation>
    <scope>NUCLEOTIDE SEQUENCE [LARGE SCALE GENOMIC DNA]</scope>
</reference>
<evidence type="ECO:0000313" key="2">
    <source>
        <dbReference type="EMBL" id="GBO43645.1"/>
    </source>
</evidence>
<dbReference type="AlphaFoldDB" id="A0A4Y2X1U0"/>
<proteinExistence type="predicted"/>
<sequence>MKNPNSWQIPLCPRTRPAHRPRTFNQHIASQNVVHRVPEISYQWSAQNSAVRDNASQEHHVVAQGNPEHRKQHNASQTLGSTPRPRTLPAIMQVPEIDYQHRVPEHWPGGLTVCQKLWGLRHQNPNQGPANKKTQNPKQLSRTSSV</sequence>
<keyword evidence="3" id="KW-1185">Reference proteome</keyword>
<organism evidence="2 3">
    <name type="scientific">Araneus ventricosus</name>
    <name type="common">Orbweaver spider</name>
    <name type="synonym">Epeira ventricosa</name>
    <dbReference type="NCBI Taxonomy" id="182803"/>
    <lineage>
        <taxon>Eukaryota</taxon>
        <taxon>Metazoa</taxon>
        <taxon>Ecdysozoa</taxon>
        <taxon>Arthropoda</taxon>
        <taxon>Chelicerata</taxon>
        <taxon>Arachnida</taxon>
        <taxon>Araneae</taxon>
        <taxon>Araneomorphae</taxon>
        <taxon>Entelegynae</taxon>
        <taxon>Araneoidea</taxon>
        <taxon>Araneidae</taxon>
        <taxon>Araneus</taxon>
    </lineage>
</organism>
<feature type="compositionally biased region" description="Polar residues" evidence="1">
    <location>
        <begin position="123"/>
        <end position="146"/>
    </location>
</feature>
<name>A0A4Y2X1U0_ARAVE</name>
<dbReference type="EMBL" id="BGPR01070137">
    <property type="protein sequence ID" value="GBO43645.1"/>
    <property type="molecule type" value="Genomic_DNA"/>
</dbReference>
<evidence type="ECO:0000256" key="1">
    <source>
        <dbReference type="SAM" id="MobiDB-lite"/>
    </source>
</evidence>
<gene>
    <name evidence="2" type="ORF">AVEN_227966_1</name>
</gene>
<evidence type="ECO:0000313" key="3">
    <source>
        <dbReference type="Proteomes" id="UP000499080"/>
    </source>
</evidence>
<comment type="caution">
    <text evidence="2">The sequence shown here is derived from an EMBL/GenBank/DDBJ whole genome shotgun (WGS) entry which is preliminary data.</text>
</comment>
<protein>
    <submittedName>
        <fullName evidence="2">Uncharacterized protein</fullName>
    </submittedName>
</protein>
<feature type="region of interest" description="Disordered" evidence="1">
    <location>
        <begin position="52"/>
        <end position="86"/>
    </location>
</feature>
<dbReference type="Proteomes" id="UP000499080">
    <property type="component" value="Unassembled WGS sequence"/>
</dbReference>